<reference evidence="1" key="1">
    <citation type="submission" date="2021-11" db="EMBL/GenBank/DDBJ databases">
        <title>Isoprene-degrading acetogen.</title>
        <authorList>
            <person name="Yang Y."/>
            <person name="Jin H."/>
            <person name="Yan J."/>
        </authorList>
    </citation>
    <scope>NUCLEOTIDE SEQUENCE</scope>
    <source>
        <strain evidence="1">Berkeley</strain>
    </source>
</reference>
<evidence type="ECO:0000313" key="1">
    <source>
        <dbReference type="EMBL" id="UYO64331.1"/>
    </source>
</evidence>
<organism evidence="1 2">
    <name type="scientific">Acetobacterium wieringae</name>
    <dbReference type="NCBI Taxonomy" id="52694"/>
    <lineage>
        <taxon>Bacteria</taxon>
        <taxon>Bacillati</taxon>
        <taxon>Bacillota</taxon>
        <taxon>Clostridia</taxon>
        <taxon>Eubacteriales</taxon>
        <taxon>Eubacteriaceae</taxon>
        <taxon>Acetobacterium</taxon>
    </lineage>
</organism>
<keyword evidence="2" id="KW-1185">Reference proteome</keyword>
<evidence type="ECO:0008006" key="3">
    <source>
        <dbReference type="Google" id="ProtNLM"/>
    </source>
</evidence>
<evidence type="ECO:0000313" key="2">
    <source>
        <dbReference type="Proteomes" id="UP001163550"/>
    </source>
</evidence>
<dbReference type="Proteomes" id="UP001163550">
    <property type="component" value="Chromosome"/>
</dbReference>
<proteinExistence type="predicted"/>
<dbReference type="InterPro" id="IPR006652">
    <property type="entry name" value="Kelch_1"/>
</dbReference>
<protein>
    <recommendedName>
        <fullName evidence="3">Kelch motif protein</fullName>
    </recommendedName>
</protein>
<dbReference type="SUPFAM" id="SSF117281">
    <property type="entry name" value="Kelch motif"/>
    <property type="match status" value="2"/>
</dbReference>
<dbReference type="PANTHER" id="PTHR45632">
    <property type="entry name" value="LD33804P"/>
    <property type="match status" value="1"/>
</dbReference>
<accession>A0ABY6HLF5</accession>
<sequence>MATKTLSQNIQTVITDLSNIKTALVAKGVAIPSGTPSNSYSGLIDGLQIGSPASAEFNIHFGDVAPEDMTKLWVKTAPVSNIRLDSQITSVVNATTRINDVINSATSEIVSGYGGCAERVDNLVYLFGGYTQSPKILTYNLDTLETASTGVAMPSNYYREAATGRVGNLIYLLGGLKYATMSLDIYQYNITDKIITKLTVTIPNNSIYGWRAFGYATVGTRIYLFGGYKSTSSSSSYIASSAYYFDTVAQTFTTIATPLTYNRVEMATAVVGTDIYLIGGRNSSGSETSWITKYDSLLDKYTAVANLPSVCSNCRATAIGTDIFVFFSSNIYKFDTLTNTVTTVSSGLTWSFGGGSIVSYGTDIFNFCGSSLTNGAFKTITDVTLEANHLLISSLKSGYPVALFNQHGIDIKLPVSNVFKGDVNNKAQKVNAYYYNNAQWNLI</sequence>
<dbReference type="EMBL" id="CP087994">
    <property type="protein sequence ID" value="UYO64331.1"/>
    <property type="molecule type" value="Genomic_DNA"/>
</dbReference>
<dbReference type="InterPro" id="IPR015915">
    <property type="entry name" value="Kelch-typ_b-propeller"/>
</dbReference>
<dbReference type="SMART" id="SM00612">
    <property type="entry name" value="Kelch"/>
    <property type="match status" value="2"/>
</dbReference>
<dbReference type="Gene3D" id="2.120.10.80">
    <property type="entry name" value="Kelch-type beta propeller"/>
    <property type="match status" value="2"/>
</dbReference>
<gene>
    <name evidence="1" type="ORF">LNN31_07905</name>
</gene>
<dbReference type="RefSeq" id="WP_228882071.1">
    <property type="nucleotide sequence ID" value="NZ_CABIIK010000043.1"/>
</dbReference>
<name>A0ABY6HLF5_9FIRM</name>
<dbReference type="Pfam" id="PF24681">
    <property type="entry name" value="Kelch_KLHDC2_KLHL20_DRC7"/>
    <property type="match status" value="1"/>
</dbReference>